<dbReference type="Proteomes" id="UP000595426">
    <property type="component" value="Chromosome"/>
</dbReference>
<evidence type="ECO:0000313" key="2">
    <source>
        <dbReference type="EMBL" id="QQN57207.1"/>
    </source>
</evidence>
<sequence>MKKLERSSLKALKGGNPRPSPDGNCSPGWGYCSDGMCYRDIHYWMCKDN</sequence>
<accession>A0A7T7ZWH6</accession>
<dbReference type="RefSeq" id="WP_165689196.1">
    <property type="nucleotide sequence ID" value="NZ_CAJJUP010000001.1"/>
</dbReference>
<gene>
    <name evidence="2" type="ORF">I6H88_12140</name>
</gene>
<dbReference type="AlphaFoldDB" id="A0A7T7ZWH6"/>
<dbReference type="EMBL" id="CP067018">
    <property type="protein sequence ID" value="QQN57207.1"/>
    <property type="molecule type" value="Genomic_DNA"/>
</dbReference>
<organism evidence="2 3">
    <name type="scientific">Elizabethkingia bruuniana</name>
    <dbReference type="NCBI Taxonomy" id="1756149"/>
    <lineage>
        <taxon>Bacteria</taxon>
        <taxon>Pseudomonadati</taxon>
        <taxon>Bacteroidota</taxon>
        <taxon>Flavobacteriia</taxon>
        <taxon>Flavobacteriales</taxon>
        <taxon>Weeksellaceae</taxon>
        <taxon>Elizabethkingia</taxon>
    </lineage>
</organism>
<protein>
    <recommendedName>
        <fullName evidence="4">Bacteriocin</fullName>
    </recommendedName>
</protein>
<evidence type="ECO:0000313" key="3">
    <source>
        <dbReference type="Proteomes" id="UP000595426"/>
    </source>
</evidence>
<evidence type="ECO:0000256" key="1">
    <source>
        <dbReference type="SAM" id="MobiDB-lite"/>
    </source>
</evidence>
<reference evidence="2 3" key="1">
    <citation type="submission" date="2020-12" db="EMBL/GenBank/DDBJ databases">
        <title>FDA dAtabase for Regulatory Grade micrObial Sequences (FDA-ARGOS): Supporting development and validation of Infectious Disease Dx tests.</title>
        <authorList>
            <person name="Kerrigan L."/>
            <person name="Long C."/>
            <person name="Tallon L."/>
            <person name="Sadzewicz L."/>
            <person name="Zhao X."/>
            <person name="Boylan J."/>
            <person name="Ott S."/>
            <person name="Bowen H."/>
            <person name="Vavikolanu K."/>
            <person name="Mehta A."/>
            <person name="Aluvathingal J."/>
            <person name="Nadendla S."/>
            <person name="Yan Y."/>
            <person name="Sichtig H."/>
        </authorList>
    </citation>
    <scope>NUCLEOTIDE SEQUENCE [LARGE SCALE GENOMIC DNA]</scope>
    <source>
        <strain evidence="2 3">FDAARGOS_1031</strain>
    </source>
</reference>
<dbReference type="GeneID" id="93135369"/>
<proteinExistence type="predicted"/>
<keyword evidence="3" id="KW-1185">Reference proteome</keyword>
<name>A0A7T7ZWH6_9FLAO</name>
<feature type="region of interest" description="Disordered" evidence="1">
    <location>
        <begin position="1"/>
        <end position="26"/>
    </location>
</feature>
<evidence type="ECO:0008006" key="4">
    <source>
        <dbReference type="Google" id="ProtNLM"/>
    </source>
</evidence>